<evidence type="ECO:0000313" key="8">
    <source>
        <dbReference type="Proteomes" id="UP000607653"/>
    </source>
</evidence>
<dbReference type="CDD" id="cd11073">
    <property type="entry name" value="CYP76-like"/>
    <property type="match status" value="1"/>
</dbReference>
<evidence type="ECO:0000256" key="5">
    <source>
        <dbReference type="PIRSR" id="PIRSR602401-1"/>
    </source>
</evidence>
<keyword evidence="8" id="KW-1185">Reference proteome</keyword>
<dbReference type="GO" id="GO:0004497">
    <property type="term" value="F:monooxygenase activity"/>
    <property type="evidence" value="ECO:0007669"/>
    <property type="project" value="InterPro"/>
</dbReference>
<evidence type="ECO:0000256" key="1">
    <source>
        <dbReference type="ARBA" id="ARBA00010617"/>
    </source>
</evidence>
<dbReference type="InterPro" id="IPR036396">
    <property type="entry name" value="Cyt_P450_sf"/>
</dbReference>
<keyword evidence="2 5" id="KW-0479">Metal-binding</keyword>
<keyword evidence="6" id="KW-0812">Transmembrane</keyword>
<dbReference type="FunFam" id="1.10.630.10:FF:000007">
    <property type="entry name" value="Cytochrome P450 76C4"/>
    <property type="match status" value="1"/>
</dbReference>
<dbReference type="GO" id="GO:0005506">
    <property type="term" value="F:iron ion binding"/>
    <property type="evidence" value="ECO:0007669"/>
    <property type="project" value="InterPro"/>
</dbReference>
<evidence type="ECO:0000256" key="4">
    <source>
        <dbReference type="ARBA" id="ARBA00023004"/>
    </source>
</evidence>
<dbReference type="Proteomes" id="UP000607653">
    <property type="component" value="Unassembled WGS sequence"/>
</dbReference>
<evidence type="ECO:0008006" key="9">
    <source>
        <dbReference type="Google" id="ProtNLM"/>
    </source>
</evidence>
<evidence type="ECO:0000256" key="6">
    <source>
        <dbReference type="SAM" id="Phobius"/>
    </source>
</evidence>
<evidence type="ECO:0000313" key="7">
    <source>
        <dbReference type="EMBL" id="DAD49322.1"/>
    </source>
</evidence>
<dbReference type="AlphaFoldDB" id="A0A822ZVP0"/>
<dbReference type="GO" id="GO:0020037">
    <property type="term" value="F:heme binding"/>
    <property type="evidence" value="ECO:0007669"/>
    <property type="project" value="InterPro"/>
</dbReference>
<dbReference type="InterPro" id="IPR001128">
    <property type="entry name" value="Cyt_P450"/>
</dbReference>
<accession>A0A822ZVP0</accession>
<feature type="transmembrane region" description="Helical" evidence="6">
    <location>
        <begin position="6"/>
        <end position="23"/>
    </location>
</feature>
<keyword evidence="3" id="KW-0560">Oxidoreductase</keyword>
<dbReference type="Gene3D" id="1.10.630.10">
    <property type="entry name" value="Cytochrome P450"/>
    <property type="match status" value="1"/>
</dbReference>
<organism evidence="7 8">
    <name type="scientific">Nelumbo nucifera</name>
    <name type="common">Sacred lotus</name>
    <dbReference type="NCBI Taxonomy" id="4432"/>
    <lineage>
        <taxon>Eukaryota</taxon>
        <taxon>Viridiplantae</taxon>
        <taxon>Streptophyta</taxon>
        <taxon>Embryophyta</taxon>
        <taxon>Tracheophyta</taxon>
        <taxon>Spermatophyta</taxon>
        <taxon>Magnoliopsida</taxon>
        <taxon>Proteales</taxon>
        <taxon>Nelumbonaceae</taxon>
        <taxon>Nelumbo</taxon>
    </lineage>
</organism>
<proteinExistence type="inferred from homology"/>
<sequence length="505" mass="56656">MENSNSSLLLLFCFICTFIYFLASGRRGSRSGSPKLPPGPIPLPLVGNLFKLGNKPHEALTELAKAYGPVMTLKLGCLTTVVISSSSMAKEVLRKNDQALSARTIPDSVRACNHHQVSMVWLPPSLQWRNLRKFCNTEIFSSKKLDSMQGLRCQKVEELVAYVHNNSRAGRAVNIGLAASVTSLNLLSNTFFSVDLVHLGSDSAQDFKTLIWAVMEEVGRPNLADYFPILRWIDPQGVKRRLSSHFQRLFEIFDEMIDQRLQLRASLTSPTYNSDVLDVLLNHTIDNYSEFGWKSPTDLRNFLLDLFVAGTDTTSSTLEWAMAELLRKPEALVKARMELEETIQKGKSIEESDIVRLPYLQAVVKETFRLHPPAPLLVPRRSDIDVEICGFTVPKDAQVLVNVWAIGRDPTKWENPHCFSPDRFLNSAIGFNGQDFDLIPLGAGRRICPGLPLAFRMVHSMLASLLHSFDWKLEDGTTPEQMDMDDCFGLTLQKAEPLMAVPVHV</sequence>
<keyword evidence="6" id="KW-1133">Transmembrane helix</keyword>
<dbReference type="PRINTS" id="PR00463">
    <property type="entry name" value="EP450I"/>
</dbReference>
<comment type="similarity">
    <text evidence="1">Belongs to the cytochrome P450 family.</text>
</comment>
<dbReference type="GO" id="GO:0016705">
    <property type="term" value="F:oxidoreductase activity, acting on paired donors, with incorporation or reduction of molecular oxygen"/>
    <property type="evidence" value="ECO:0007669"/>
    <property type="project" value="InterPro"/>
</dbReference>
<dbReference type="EMBL" id="DUZY01000032">
    <property type="protein sequence ID" value="DAD49322.1"/>
    <property type="molecule type" value="Genomic_DNA"/>
</dbReference>
<gene>
    <name evidence="7" type="ORF">HUJ06_031966</name>
</gene>
<dbReference type="InterPro" id="IPR002401">
    <property type="entry name" value="Cyt_P450_E_grp-I"/>
</dbReference>
<feature type="binding site" description="axial binding residue" evidence="5">
    <location>
        <position position="448"/>
    </location>
    <ligand>
        <name>heme</name>
        <dbReference type="ChEBI" id="CHEBI:30413"/>
    </ligand>
    <ligandPart>
        <name>Fe</name>
        <dbReference type="ChEBI" id="CHEBI:18248"/>
    </ligandPart>
</feature>
<evidence type="ECO:0000256" key="3">
    <source>
        <dbReference type="ARBA" id="ARBA00023002"/>
    </source>
</evidence>
<dbReference type="Pfam" id="PF00067">
    <property type="entry name" value="p450"/>
    <property type="match status" value="1"/>
</dbReference>
<reference evidence="7 8" key="1">
    <citation type="journal article" date="2020" name="Mol. Biol. Evol.">
        <title>Distinct Expression and Methylation Patterns for Genes with Different Fates following a Single Whole-Genome Duplication in Flowering Plants.</title>
        <authorList>
            <person name="Shi T."/>
            <person name="Rahmani R.S."/>
            <person name="Gugger P.F."/>
            <person name="Wang M."/>
            <person name="Li H."/>
            <person name="Zhang Y."/>
            <person name="Li Z."/>
            <person name="Wang Q."/>
            <person name="Van de Peer Y."/>
            <person name="Marchal K."/>
            <person name="Chen J."/>
        </authorList>
    </citation>
    <scope>NUCLEOTIDE SEQUENCE [LARGE SCALE GENOMIC DNA]</scope>
    <source>
        <tissue evidence="7">Leaf</tissue>
    </source>
</reference>
<protein>
    <recommendedName>
        <fullName evidence="9">Geraniol 8-hydroxylase-like</fullName>
    </recommendedName>
</protein>
<dbReference type="SUPFAM" id="SSF48264">
    <property type="entry name" value="Cytochrome P450"/>
    <property type="match status" value="1"/>
</dbReference>
<keyword evidence="4 5" id="KW-0408">Iron</keyword>
<keyword evidence="5" id="KW-0349">Heme</keyword>
<dbReference type="PRINTS" id="PR00385">
    <property type="entry name" value="P450"/>
</dbReference>
<evidence type="ECO:0000256" key="2">
    <source>
        <dbReference type="ARBA" id="ARBA00022723"/>
    </source>
</evidence>
<comment type="caution">
    <text evidence="7">The sequence shown here is derived from an EMBL/GenBank/DDBJ whole genome shotgun (WGS) entry which is preliminary data.</text>
</comment>
<dbReference type="PANTHER" id="PTHR47950:SF4">
    <property type="entry name" value="GERANIOL 8-HYDROXYLASE-LIKE"/>
    <property type="match status" value="1"/>
</dbReference>
<dbReference type="PANTHER" id="PTHR47950">
    <property type="entry name" value="CYTOCHROME P450, FAMILY 76, SUBFAMILY C, POLYPEPTIDE 5-RELATED"/>
    <property type="match status" value="1"/>
</dbReference>
<name>A0A822ZVP0_NELNU</name>
<keyword evidence="6" id="KW-0472">Membrane</keyword>
<comment type="cofactor">
    <cofactor evidence="5">
        <name>heme</name>
        <dbReference type="ChEBI" id="CHEBI:30413"/>
    </cofactor>
</comment>